<accession>A0A2Z6NB98</accession>
<dbReference type="EMBL" id="DF973894">
    <property type="protein sequence ID" value="GAU42014.1"/>
    <property type="molecule type" value="Genomic_DNA"/>
</dbReference>
<organism evidence="1 2">
    <name type="scientific">Trifolium subterraneum</name>
    <name type="common">Subterranean clover</name>
    <dbReference type="NCBI Taxonomy" id="3900"/>
    <lineage>
        <taxon>Eukaryota</taxon>
        <taxon>Viridiplantae</taxon>
        <taxon>Streptophyta</taxon>
        <taxon>Embryophyta</taxon>
        <taxon>Tracheophyta</taxon>
        <taxon>Spermatophyta</taxon>
        <taxon>Magnoliopsida</taxon>
        <taxon>eudicotyledons</taxon>
        <taxon>Gunneridae</taxon>
        <taxon>Pentapetalae</taxon>
        <taxon>rosids</taxon>
        <taxon>fabids</taxon>
        <taxon>Fabales</taxon>
        <taxon>Fabaceae</taxon>
        <taxon>Papilionoideae</taxon>
        <taxon>50 kb inversion clade</taxon>
        <taxon>NPAAA clade</taxon>
        <taxon>Hologalegina</taxon>
        <taxon>IRL clade</taxon>
        <taxon>Trifolieae</taxon>
        <taxon>Trifolium</taxon>
    </lineage>
</organism>
<dbReference type="Proteomes" id="UP000242715">
    <property type="component" value="Unassembled WGS sequence"/>
</dbReference>
<protein>
    <submittedName>
        <fullName evidence="1">Uncharacterized protein</fullName>
    </submittedName>
</protein>
<reference evidence="2" key="1">
    <citation type="journal article" date="2017" name="Front. Plant Sci.">
        <title>Climate Clever Clovers: New Paradigm to Reduce the Environmental Footprint of Ruminants by Breeding Low Methanogenic Forages Utilizing Haplotype Variation.</title>
        <authorList>
            <person name="Kaur P."/>
            <person name="Appels R."/>
            <person name="Bayer P.E."/>
            <person name="Keeble-Gagnere G."/>
            <person name="Wang J."/>
            <person name="Hirakawa H."/>
            <person name="Shirasawa K."/>
            <person name="Vercoe P."/>
            <person name="Stefanova K."/>
            <person name="Durmic Z."/>
            <person name="Nichols P."/>
            <person name="Revell C."/>
            <person name="Isobe S.N."/>
            <person name="Edwards D."/>
            <person name="Erskine W."/>
        </authorList>
    </citation>
    <scope>NUCLEOTIDE SEQUENCE [LARGE SCALE GENOMIC DNA]</scope>
    <source>
        <strain evidence="2">cv. Daliak</strain>
    </source>
</reference>
<evidence type="ECO:0000313" key="2">
    <source>
        <dbReference type="Proteomes" id="UP000242715"/>
    </source>
</evidence>
<name>A0A2Z6NB98_TRISU</name>
<keyword evidence="2" id="KW-1185">Reference proteome</keyword>
<sequence length="53" mass="5824">MNAVPNEWTHGHRTMEKRVVEAGKGWQYDVGSSTKQEYGSVKENLGGLGFEAG</sequence>
<dbReference type="AlphaFoldDB" id="A0A2Z6NB98"/>
<gene>
    <name evidence="1" type="ORF">TSUD_236810</name>
</gene>
<evidence type="ECO:0000313" key="1">
    <source>
        <dbReference type="EMBL" id="GAU42014.1"/>
    </source>
</evidence>
<proteinExistence type="predicted"/>